<accession>F4S0K1</accession>
<dbReference type="EMBL" id="GL883135">
    <property type="protein sequence ID" value="EGG01853.1"/>
    <property type="molecule type" value="Genomic_DNA"/>
</dbReference>
<organism evidence="2">
    <name type="scientific">Melampsora larici-populina (strain 98AG31 / pathotype 3-4-7)</name>
    <name type="common">Poplar leaf rust fungus</name>
    <dbReference type="NCBI Taxonomy" id="747676"/>
    <lineage>
        <taxon>Eukaryota</taxon>
        <taxon>Fungi</taxon>
        <taxon>Dikarya</taxon>
        <taxon>Basidiomycota</taxon>
        <taxon>Pucciniomycotina</taxon>
        <taxon>Pucciniomycetes</taxon>
        <taxon>Pucciniales</taxon>
        <taxon>Melampsoraceae</taxon>
        <taxon>Melampsora</taxon>
    </lineage>
</organism>
<dbReference type="AlphaFoldDB" id="F4S0K1"/>
<evidence type="ECO:0000313" key="1">
    <source>
        <dbReference type="EMBL" id="EGG01853.1"/>
    </source>
</evidence>
<dbReference type="GeneID" id="18924153"/>
<reference evidence="2" key="1">
    <citation type="journal article" date="2011" name="Proc. Natl. Acad. Sci. U.S.A.">
        <title>Obligate biotrophy features unraveled by the genomic analysis of rust fungi.</title>
        <authorList>
            <person name="Duplessis S."/>
            <person name="Cuomo C.A."/>
            <person name="Lin Y.-C."/>
            <person name="Aerts A."/>
            <person name="Tisserant E."/>
            <person name="Veneault-Fourrey C."/>
            <person name="Joly D.L."/>
            <person name="Hacquard S."/>
            <person name="Amselem J."/>
            <person name="Cantarel B.L."/>
            <person name="Chiu R."/>
            <person name="Coutinho P.M."/>
            <person name="Feau N."/>
            <person name="Field M."/>
            <person name="Frey P."/>
            <person name="Gelhaye E."/>
            <person name="Goldberg J."/>
            <person name="Grabherr M.G."/>
            <person name="Kodira C.D."/>
            <person name="Kohler A."/>
            <person name="Kuees U."/>
            <person name="Lindquist E.A."/>
            <person name="Lucas S.M."/>
            <person name="Mago R."/>
            <person name="Mauceli E."/>
            <person name="Morin E."/>
            <person name="Murat C."/>
            <person name="Pangilinan J.L."/>
            <person name="Park R."/>
            <person name="Pearson M."/>
            <person name="Quesneville H."/>
            <person name="Rouhier N."/>
            <person name="Sakthikumar S."/>
            <person name="Salamov A.A."/>
            <person name="Schmutz J."/>
            <person name="Selles B."/>
            <person name="Shapiro H."/>
            <person name="Tanguay P."/>
            <person name="Tuskan G.A."/>
            <person name="Henrissat B."/>
            <person name="Van de Peer Y."/>
            <person name="Rouze P."/>
            <person name="Ellis J.G."/>
            <person name="Dodds P.N."/>
            <person name="Schein J.E."/>
            <person name="Zhong S."/>
            <person name="Hamelin R.C."/>
            <person name="Grigoriev I.V."/>
            <person name="Szabo L.J."/>
            <person name="Martin F."/>
        </authorList>
    </citation>
    <scope>NUCLEOTIDE SEQUENCE [LARGE SCALE GENOMIC DNA]</scope>
    <source>
        <strain evidence="2">98AG31 / pathotype 3-4-7</strain>
    </source>
</reference>
<dbReference type="VEuPathDB" id="FungiDB:MELLADRAFT_110671"/>
<gene>
    <name evidence="1" type="ORF">MELLADRAFT_110671</name>
</gene>
<dbReference type="HOGENOM" id="CLU_2210608_0_0_1"/>
<sequence length="107" mass="11702">MSIIFSTLPTTRVKELNELVVGRLSQPAVLLTAIFHYLARSIDHVCAVDGIPRHDGTSCFNEKWDAGFVLALEGLCFPDQRGLGVSGFNNQFQIISAINQVIGARLT</sequence>
<dbReference type="RefSeq" id="XP_007414953.1">
    <property type="nucleotide sequence ID" value="XM_007414891.1"/>
</dbReference>
<dbReference type="InParanoid" id="F4S0K1"/>
<name>F4S0K1_MELLP</name>
<dbReference type="Proteomes" id="UP000001072">
    <property type="component" value="Unassembled WGS sequence"/>
</dbReference>
<keyword evidence="2" id="KW-1185">Reference proteome</keyword>
<dbReference type="KEGG" id="mlr:MELLADRAFT_110671"/>
<proteinExistence type="predicted"/>
<protein>
    <submittedName>
        <fullName evidence="1">Uncharacterized protein</fullName>
    </submittedName>
</protein>
<evidence type="ECO:0000313" key="2">
    <source>
        <dbReference type="Proteomes" id="UP000001072"/>
    </source>
</evidence>